<gene>
    <name evidence="1" type="ORF">AVEN_271509_1</name>
</gene>
<protein>
    <submittedName>
        <fullName evidence="1">Uncharacterized protein</fullName>
    </submittedName>
</protein>
<evidence type="ECO:0000313" key="2">
    <source>
        <dbReference type="Proteomes" id="UP000499080"/>
    </source>
</evidence>
<comment type="caution">
    <text evidence="1">The sequence shown here is derived from an EMBL/GenBank/DDBJ whole genome shotgun (WGS) entry which is preliminary data.</text>
</comment>
<evidence type="ECO:0000313" key="1">
    <source>
        <dbReference type="EMBL" id="GBM75604.1"/>
    </source>
</evidence>
<dbReference type="OrthoDB" id="7339946at2759"/>
<dbReference type="EMBL" id="BGPR01002567">
    <property type="protein sequence ID" value="GBM75604.1"/>
    <property type="molecule type" value="Genomic_DNA"/>
</dbReference>
<accession>A0A4Y2ID59</accession>
<dbReference type="Proteomes" id="UP000499080">
    <property type="component" value="Unassembled WGS sequence"/>
</dbReference>
<keyword evidence="2" id="KW-1185">Reference proteome</keyword>
<organism evidence="1 2">
    <name type="scientific">Araneus ventricosus</name>
    <name type="common">Orbweaver spider</name>
    <name type="synonym">Epeira ventricosa</name>
    <dbReference type="NCBI Taxonomy" id="182803"/>
    <lineage>
        <taxon>Eukaryota</taxon>
        <taxon>Metazoa</taxon>
        <taxon>Ecdysozoa</taxon>
        <taxon>Arthropoda</taxon>
        <taxon>Chelicerata</taxon>
        <taxon>Arachnida</taxon>
        <taxon>Araneae</taxon>
        <taxon>Araneomorphae</taxon>
        <taxon>Entelegynae</taxon>
        <taxon>Araneoidea</taxon>
        <taxon>Araneidae</taxon>
        <taxon>Araneus</taxon>
    </lineage>
</organism>
<proteinExistence type="predicted"/>
<reference evidence="1 2" key="1">
    <citation type="journal article" date="2019" name="Sci. Rep.">
        <title>Orb-weaving spider Araneus ventricosus genome elucidates the spidroin gene catalogue.</title>
        <authorList>
            <person name="Kono N."/>
            <person name="Nakamura H."/>
            <person name="Ohtoshi R."/>
            <person name="Moran D.A.P."/>
            <person name="Shinohara A."/>
            <person name="Yoshida Y."/>
            <person name="Fujiwara M."/>
            <person name="Mori M."/>
            <person name="Tomita M."/>
            <person name="Arakawa K."/>
        </authorList>
    </citation>
    <scope>NUCLEOTIDE SEQUENCE [LARGE SCALE GENOMIC DNA]</scope>
</reference>
<name>A0A4Y2ID59_ARAVE</name>
<sequence>MGIGTQGQRSRKQYIEETNVSTLEKKVVSNRENLDLTRISPIWHEDANPRLLHVKHAAENGHDDISKRTMDSDVILLAISFCGYKKRTWKVLINFPDVNNAFADLLTGNSPDDPLMLAVHSKLVLQTCYEFVMTPSQQACIARRGGASCLFSP</sequence>
<dbReference type="AlphaFoldDB" id="A0A4Y2ID59"/>